<feature type="transmembrane region" description="Helical" evidence="6">
    <location>
        <begin position="749"/>
        <end position="773"/>
    </location>
</feature>
<name>A0A210RYP0_9BURK</name>
<feature type="transmembrane region" description="Helical" evidence="6">
    <location>
        <begin position="696"/>
        <end position="719"/>
    </location>
</feature>
<evidence type="ECO:0000259" key="7">
    <source>
        <dbReference type="Pfam" id="PF02687"/>
    </source>
</evidence>
<dbReference type="PANTHER" id="PTHR30287">
    <property type="entry name" value="MEMBRANE COMPONENT OF PREDICTED ABC SUPERFAMILY METABOLITE UPTAKE TRANSPORTER"/>
    <property type="match status" value="1"/>
</dbReference>
<dbReference type="Proteomes" id="UP000196880">
    <property type="component" value="Unassembled WGS sequence"/>
</dbReference>
<dbReference type="AlphaFoldDB" id="A0A210RYP0"/>
<keyword evidence="2" id="KW-1003">Cell membrane</keyword>
<organism evidence="8 9">
    <name type="scientific">Polynucleobacter hirudinilacicola</name>
    <dbReference type="NCBI Taxonomy" id="1743166"/>
    <lineage>
        <taxon>Bacteria</taxon>
        <taxon>Pseudomonadati</taxon>
        <taxon>Pseudomonadota</taxon>
        <taxon>Betaproteobacteria</taxon>
        <taxon>Burkholderiales</taxon>
        <taxon>Burkholderiaceae</taxon>
        <taxon>Polynucleobacter</taxon>
    </lineage>
</organism>
<accession>A0A210RYP0</accession>
<evidence type="ECO:0000256" key="6">
    <source>
        <dbReference type="SAM" id="Phobius"/>
    </source>
</evidence>
<dbReference type="Pfam" id="PF02687">
    <property type="entry name" value="FtsX"/>
    <property type="match status" value="1"/>
</dbReference>
<feature type="transmembrane region" description="Helical" evidence="6">
    <location>
        <begin position="348"/>
        <end position="368"/>
    </location>
</feature>
<evidence type="ECO:0000256" key="3">
    <source>
        <dbReference type="ARBA" id="ARBA00022692"/>
    </source>
</evidence>
<reference evidence="8 9" key="1">
    <citation type="submission" date="2017-03" db="EMBL/GenBank/DDBJ databases">
        <title>New species Polynucleobacter sp. MWH-EgelM1-30-B4.</title>
        <authorList>
            <person name="Hahn M.W."/>
        </authorList>
    </citation>
    <scope>NUCLEOTIDE SEQUENCE [LARGE SCALE GENOMIC DNA]</scope>
    <source>
        <strain evidence="8 9">MWH-EgelM1-30-B4</strain>
    </source>
</reference>
<feature type="transmembrane region" description="Helical" evidence="6">
    <location>
        <begin position="415"/>
        <end position="440"/>
    </location>
</feature>
<proteinExistence type="predicted"/>
<dbReference type="OrthoDB" id="5292592at2"/>
<feature type="domain" description="ABC3 transporter permease C-terminal" evidence="7">
    <location>
        <begin position="702"/>
        <end position="807"/>
    </location>
</feature>
<sequence>MIADFLKSLKQELRSRELAWLFIALTLSVTALSSVSFLADRMQRAFQFDARQLLASDVLIASDQPLPERFITQAASQNLKIAQTIVFPSMATVGSQSKLASLKAVSPLYPLRGALQVQASSSIFKSGPPPGSVWVDPVMLGSLQAKLGDQMTLGQKKFQIAGVLEREVDRGAGFMNFAPRVMMSLEDLPATGLIGLGSRVTYRLLLAGDDEQVQSYEKWVKGYIDSEGLRGLRIETLENAQPVMRKTLERAERFLSLIAVLTAMVAAVAIALSARRYALKQADGCAVLKCFGATTSIILKKQFKTILGLGLFAALLGSALGYLVQLALTFLLGNLILTSLPSISVWPVIWSSLFAFFLLIGFAGPPIFSLVKISPIRLIRKEFEGINSSAIWVAIFGLGTAAVLIALAARDLKLAFWAGLSFGGAIVVFSACAWIILKILSKIRTKNFALRFAITAQTRRSGFAVMQMTSLGIALMALLMILLLRQDLLNTWQGNIQTDAPNRFMINVQGDQKSNITQSLVKAGVTKPDFFPMIRGRLVEINARDISPNDFLEDNAKRLVDREFNLSYTDQLPPGNRLTEGKWISGDSPQISMEVGIAKTLKLKMGDQLTFEVAGEKITAPITSLRKLDWGSMRVNFFVIMPPAQLNALPQSWITSYYQDPNQGALDFQMTQTYPNLTVVDVSASLKQIQDVLNKLSAALGLLFAFTIAAAVLVLVAAISATQDDRYRNAALLKAIGASRSTLASIARVELLVIGFVAGTLAGLAAGAAAWALGRYVMEIEFNAFGQSLLMGVCFGVIACLAAGYRFGQKIQSATAIECLRESH</sequence>
<feature type="transmembrane region" description="Helical" evidence="6">
    <location>
        <begin position="389"/>
        <end position="409"/>
    </location>
</feature>
<keyword evidence="4 6" id="KW-1133">Transmembrane helix</keyword>
<evidence type="ECO:0000256" key="2">
    <source>
        <dbReference type="ARBA" id="ARBA00022475"/>
    </source>
</evidence>
<evidence type="ECO:0000256" key="1">
    <source>
        <dbReference type="ARBA" id="ARBA00004651"/>
    </source>
</evidence>
<feature type="transmembrane region" description="Helical" evidence="6">
    <location>
        <begin position="785"/>
        <end position="805"/>
    </location>
</feature>
<dbReference type="EMBL" id="NAIA01000003">
    <property type="protein sequence ID" value="OWF66101.1"/>
    <property type="molecule type" value="Genomic_DNA"/>
</dbReference>
<comment type="subcellular location">
    <subcellularLocation>
        <location evidence="1">Cell membrane</location>
        <topology evidence="1">Multi-pass membrane protein</topology>
    </subcellularLocation>
</comment>
<evidence type="ECO:0000256" key="5">
    <source>
        <dbReference type="ARBA" id="ARBA00023136"/>
    </source>
</evidence>
<dbReference type="InterPro" id="IPR038766">
    <property type="entry name" value="Membrane_comp_ABC_pdt"/>
</dbReference>
<keyword evidence="5 6" id="KW-0472">Membrane</keyword>
<feature type="transmembrane region" description="Helical" evidence="6">
    <location>
        <begin position="461"/>
        <end position="484"/>
    </location>
</feature>
<evidence type="ECO:0000313" key="8">
    <source>
        <dbReference type="EMBL" id="OWF66101.1"/>
    </source>
</evidence>
<evidence type="ECO:0000256" key="4">
    <source>
        <dbReference type="ARBA" id="ARBA00022989"/>
    </source>
</evidence>
<feature type="transmembrane region" description="Helical" evidence="6">
    <location>
        <begin position="20"/>
        <end position="39"/>
    </location>
</feature>
<gene>
    <name evidence="8" type="ORF">B6A14_08885</name>
</gene>
<comment type="caution">
    <text evidence="8">The sequence shown here is derived from an EMBL/GenBank/DDBJ whole genome shotgun (WGS) entry which is preliminary data.</text>
</comment>
<protein>
    <recommendedName>
        <fullName evidence="7">ABC3 transporter permease C-terminal domain-containing protein</fullName>
    </recommendedName>
</protein>
<keyword evidence="9" id="KW-1185">Reference proteome</keyword>
<dbReference type="GO" id="GO:0005886">
    <property type="term" value="C:plasma membrane"/>
    <property type="evidence" value="ECO:0007669"/>
    <property type="project" value="UniProtKB-SubCell"/>
</dbReference>
<feature type="transmembrane region" description="Helical" evidence="6">
    <location>
        <begin position="306"/>
        <end position="328"/>
    </location>
</feature>
<feature type="transmembrane region" description="Helical" evidence="6">
    <location>
        <begin position="254"/>
        <end position="272"/>
    </location>
</feature>
<evidence type="ECO:0000313" key="9">
    <source>
        <dbReference type="Proteomes" id="UP000196880"/>
    </source>
</evidence>
<keyword evidence="3 6" id="KW-0812">Transmembrane</keyword>
<dbReference type="PANTHER" id="PTHR30287:SF1">
    <property type="entry name" value="INNER MEMBRANE PROTEIN"/>
    <property type="match status" value="1"/>
</dbReference>
<dbReference type="InterPro" id="IPR003838">
    <property type="entry name" value="ABC3_permease_C"/>
</dbReference>